<evidence type="ECO:0000256" key="2">
    <source>
        <dbReference type="ARBA" id="ARBA00023125"/>
    </source>
</evidence>
<keyword evidence="1" id="KW-0805">Transcription regulation</keyword>
<dbReference type="CDD" id="cd07377">
    <property type="entry name" value="WHTH_GntR"/>
    <property type="match status" value="1"/>
</dbReference>
<name>A0A2U9SF32_9PROT</name>
<keyword evidence="3" id="KW-0804">Transcription</keyword>
<dbReference type="SUPFAM" id="SSF46785">
    <property type="entry name" value="Winged helix' DNA-binding domain"/>
    <property type="match status" value="1"/>
</dbReference>
<feature type="region of interest" description="Disordered" evidence="4">
    <location>
        <begin position="1"/>
        <end position="41"/>
    </location>
</feature>
<keyword evidence="6" id="KW-0614">Plasmid</keyword>
<evidence type="ECO:0000313" key="7">
    <source>
        <dbReference type="Proteomes" id="UP000249605"/>
    </source>
</evidence>
<dbReference type="Gene3D" id="1.10.10.10">
    <property type="entry name" value="Winged helix-like DNA-binding domain superfamily/Winged helix DNA-binding domain"/>
    <property type="match status" value="1"/>
</dbReference>
<dbReference type="InterPro" id="IPR000524">
    <property type="entry name" value="Tscrpt_reg_HTH_GntR"/>
</dbReference>
<geneLocation type="plasmid" evidence="6 7">
    <name>unnamed3</name>
</geneLocation>
<dbReference type="InterPro" id="IPR011711">
    <property type="entry name" value="GntR_C"/>
</dbReference>
<proteinExistence type="predicted"/>
<dbReference type="EMBL" id="CP029833">
    <property type="protein sequence ID" value="AWU97387.1"/>
    <property type="molecule type" value="Genomic_DNA"/>
</dbReference>
<keyword evidence="2" id="KW-0238">DNA-binding</keyword>
<dbReference type="PANTHER" id="PTHR43537:SF45">
    <property type="entry name" value="GNTR FAMILY REGULATORY PROTEIN"/>
    <property type="match status" value="1"/>
</dbReference>
<reference evidence="6 7" key="1">
    <citation type="submission" date="2018-06" db="EMBL/GenBank/DDBJ databases">
        <title>Complete genome sequencing of Azospirillum sp. M2T2B2.</title>
        <authorList>
            <person name="Heo J."/>
            <person name="Kim S.-J."/>
            <person name="Kwon S.-W."/>
            <person name="Anandham R."/>
        </authorList>
    </citation>
    <scope>NUCLEOTIDE SEQUENCE [LARGE SCALE GENOMIC DNA]</scope>
    <source>
        <strain evidence="6 7">M2T2B2</strain>
        <plasmid evidence="6 7">unnamed3</plasmid>
    </source>
</reference>
<dbReference type="InterPro" id="IPR008920">
    <property type="entry name" value="TF_FadR/GntR_C"/>
</dbReference>
<evidence type="ECO:0000313" key="6">
    <source>
        <dbReference type="EMBL" id="AWU97387.1"/>
    </source>
</evidence>
<sequence>MPSGNPPAKTGSTTPVRPAKAGKAAPMQIRMPARRDGGRGSTVADAIHRDLRAEIVSLRRKPGEPIVEKQIAEAYGVSRTPVREALLRLADDGLIEIFPQSGTFVARIPLEALPEAGVIRKVLERATVRFAAERASRSQIAALRACLEQQREVDAAGDADGFHQADETFHALITEMAGYPGFWTIIQQAKVQLDRCRRLTLPVPGRMRTVIAEHEAIVEAIADHDPDRAERSLILHLDNLQITVDDVRTAAPLYFSGSLAGSPTGSLAGGDIEGTP</sequence>
<keyword evidence="7" id="KW-1185">Reference proteome</keyword>
<dbReference type="Gene3D" id="1.20.120.530">
    <property type="entry name" value="GntR ligand-binding domain-like"/>
    <property type="match status" value="1"/>
</dbReference>
<dbReference type="OrthoDB" id="9788098at2"/>
<dbReference type="SUPFAM" id="SSF48008">
    <property type="entry name" value="GntR ligand-binding domain-like"/>
    <property type="match status" value="1"/>
</dbReference>
<accession>A0A2U9SF32</accession>
<dbReference type="SMART" id="SM00895">
    <property type="entry name" value="FCD"/>
    <property type="match status" value="1"/>
</dbReference>
<dbReference type="GO" id="GO:0003677">
    <property type="term" value="F:DNA binding"/>
    <property type="evidence" value="ECO:0007669"/>
    <property type="project" value="UniProtKB-KW"/>
</dbReference>
<evidence type="ECO:0000256" key="1">
    <source>
        <dbReference type="ARBA" id="ARBA00023015"/>
    </source>
</evidence>
<protein>
    <submittedName>
        <fullName evidence="6">GntR family transcriptional regulator</fullName>
    </submittedName>
</protein>
<feature type="domain" description="HTH gntR-type" evidence="5">
    <location>
        <begin position="41"/>
        <end position="108"/>
    </location>
</feature>
<organism evidence="6 7">
    <name type="scientific">Azospirillum ramasamyi</name>
    <dbReference type="NCBI Taxonomy" id="682998"/>
    <lineage>
        <taxon>Bacteria</taxon>
        <taxon>Pseudomonadati</taxon>
        <taxon>Pseudomonadota</taxon>
        <taxon>Alphaproteobacteria</taxon>
        <taxon>Rhodospirillales</taxon>
        <taxon>Azospirillaceae</taxon>
        <taxon>Azospirillum</taxon>
    </lineage>
</organism>
<dbReference type="SMART" id="SM00345">
    <property type="entry name" value="HTH_GNTR"/>
    <property type="match status" value="1"/>
</dbReference>
<dbReference type="Proteomes" id="UP000249605">
    <property type="component" value="Plasmid unnamed3"/>
</dbReference>
<dbReference type="Pfam" id="PF07729">
    <property type="entry name" value="FCD"/>
    <property type="match status" value="1"/>
</dbReference>
<dbReference type="Pfam" id="PF00392">
    <property type="entry name" value="GntR"/>
    <property type="match status" value="1"/>
</dbReference>
<dbReference type="AlphaFoldDB" id="A0A2U9SF32"/>
<dbReference type="PRINTS" id="PR00035">
    <property type="entry name" value="HTHGNTR"/>
</dbReference>
<dbReference type="KEGG" id="azm:DM194_24280"/>
<evidence type="ECO:0000256" key="3">
    <source>
        <dbReference type="ARBA" id="ARBA00023163"/>
    </source>
</evidence>
<dbReference type="GO" id="GO:0003700">
    <property type="term" value="F:DNA-binding transcription factor activity"/>
    <property type="evidence" value="ECO:0007669"/>
    <property type="project" value="InterPro"/>
</dbReference>
<evidence type="ECO:0000256" key="4">
    <source>
        <dbReference type="SAM" id="MobiDB-lite"/>
    </source>
</evidence>
<evidence type="ECO:0000259" key="5">
    <source>
        <dbReference type="PROSITE" id="PS50949"/>
    </source>
</evidence>
<gene>
    <name evidence="6" type="ORF">DM194_24280</name>
</gene>
<dbReference type="InterPro" id="IPR036388">
    <property type="entry name" value="WH-like_DNA-bd_sf"/>
</dbReference>
<dbReference type="PROSITE" id="PS50949">
    <property type="entry name" value="HTH_GNTR"/>
    <property type="match status" value="1"/>
</dbReference>
<dbReference type="RefSeq" id="WP_111070138.1">
    <property type="nucleotide sequence ID" value="NZ_CP029833.1"/>
</dbReference>
<dbReference type="PANTHER" id="PTHR43537">
    <property type="entry name" value="TRANSCRIPTIONAL REGULATOR, GNTR FAMILY"/>
    <property type="match status" value="1"/>
</dbReference>
<dbReference type="InterPro" id="IPR036390">
    <property type="entry name" value="WH_DNA-bd_sf"/>
</dbReference>